<evidence type="ECO:0000313" key="2">
    <source>
        <dbReference type="Proteomes" id="UP000001312"/>
    </source>
</evidence>
<protein>
    <submittedName>
        <fullName evidence="1">Uncharacterized protein</fullName>
    </submittedName>
</protein>
<keyword evidence="2" id="KW-1185">Reference proteome</keyword>
<name>A7F7P1_SCLS1</name>
<dbReference type="EMBL" id="CH476646">
    <property type="protein sequence ID" value="EDN98762.1"/>
    <property type="molecule type" value="Genomic_DNA"/>
</dbReference>
<evidence type="ECO:0000313" key="1">
    <source>
        <dbReference type="EMBL" id="EDN98762.1"/>
    </source>
</evidence>
<dbReference type="Proteomes" id="UP000001312">
    <property type="component" value="Unassembled WGS sequence"/>
</dbReference>
<reference evidence="2" key="1">
    <citation type="journal article" date="2011" name="PLoS Genet.">
        <title>Genomic analysis of the necrotrophic fungal pathogens Sclerotinia sclerotiorum and Botrytis cinerea.</title>
        <authorList>
            <person name="Amselem J."/>
            <person name="Cuomo C.A."/>
            <person name="van Kan J.A."/>
            <person name="Viaud M."/>
            <person name="Benito E.P."/>
            <person name="Couloux A."/>
            <person name="Coutinho P.M."/>
            <person name="de Vries R.P."/>
            <person name="Dyer P.S."/>
            <person name="Fillinger S."/>
            <person name="Fournier E."/>
            <person name="Gout L."/>
            <person name="Hahn M."/>
            <person name="Kohn L."/>
            <person name="Lapalu N."/>
            <person name="Plummer K.M."/>
            <person name="Pradier J.M."/>
            <person name="Quevillon E."/>
            <person name="Sharon A."/>
            <person name="Simon A."/>
            <person name="ten Have A."/>
            <person name="Tudzynski B."/>
            <person name="Tudzynski P."/>
            <person name="Wincker P."/>
            <person name="Andrew M."/>
            <person name="Anthouard V."/>
            <person name="Beever R.E."/>
            <person name="Beffa R."/>
            <person name="Benoit I."/>
            <person name="Bouzid O."/>
            <person name="Brault B."/>
            <person name="Chen Z."/>
            <person name="Choquer M."/>
            <person name="Collemare J."/>
            <person name="Cotton P."/>
            <person name="Danchin E.G."/>
            <person name="Da Silva C."/>
            <person name="Gautier A."/>
            <person name="Giraud C."/>
            <person name="Giraud T."/>
            <person name="Gonzalez C."/>
            <person name="Grossetete S."/>
            <person name="Guldener U."/>
            <person name="Henrissat B."/>
            <person name="Howlett B.J."/>
            <person name="Kodira C."/>
            <person name="Kretschmer M."/>
            <person name="Lappartient A."/>
            <person name="Leroch M."/>
            <person name="Levis C."/>
            <person name="Mauceli E."/>
            <person name="Neuveglise C."/>
            <person name="Oeser B."/>
            <person name="Pearson M."/>
            <person name="Poulain J."/>
            <person name="Poussereau N."/>
            <person name="Quesneville H."/>
            <person name="Rascle C."/>
            <person name="Schumacher J."/>
            <person name="Segurens B."/>
            <person name="Sexton A."/>
            <person name="Silva E."/>
            <person name="Sirven C."/>
            <person name="Soanes D.M."/>
            <person name="Talbot N.J."/>
            <person name="Templeton M."/>
            <person name="Yandava C."/>
            <person name="Yarden O."/>
            <person name="Zeng Q."/>
            <person name="Rollins J.A."/>
            <person name="Lebrun M.H."/>
            <person name="Dickman M."/>
        </authorList>
    </citation>
    <scope>NUCLEOTIDE SEQUENCE [LARGE SCALE GENOMIC DNA]</scope>
    <source>
        <strain evidence="2">ATCC 18683 / 1980 / Ss-1</strain>
    </source>
</reference>
<dbReference type="KEGG" id="ssl:SS1G_13621"/>
<gene>
    <name evidence="1" type="ORF">SS1G_13621</name>
</gene>
<dbReference type="InParanoid" id="A7F7P1"/>
<dbReference type="RefSeq" id="XP_001585382.1">
    <property type="nucleotide sequence ID" value="XM_001585332.1"/>
</dbReference>
<sequence>MHSLKVEIIFVQPERSNYHAAFAVGGLLPPSSSVFSKTFGEVRDIIEMDLSAMSKQPLTSIYSSFTEVPLSISLIITFPETHQEAICS</sequence>
<dbReference type="GeneID" id="5481546"/>
<organism evidence="1 2">
    <name type="scientific">Sclerotinia sclerotiorum (strain ATCC 18683 / 1980 / Ss-1)</name>
    <name type="common">White mold</name>
    <name type="synonym">Whetzelinia sclerotiorum</name>
    <dbReference type="NCBI Taxonomy" id="665079"/>
    <lineage>
        <taxon>Eukaryota</taxon>
        <taxon>Fungi</taxon>
        <taxon>Dikarya</taxon>
        <taxon>Ascomycota</taxon>
        <taxon>Pezizomycotina</taxon>
        <taxon>Leotiomycetes</taxon>
        <taxon>Helotiales</taxon>
        <taxon>Sclerotiniaceae</taxon>
        <taxon>Sclerotinia</taxon>
    </lineage>
</organism>
<accession>A7F7P1</accession>
<dbReference type="AlphaFoldDB" id="A7F7P1"/>
<proteinExistence type="predicted"/>